<dbReference type="GO" id="GO:0004497">
    <property type="term" value="F:monooxygenase activity"/>
    <property type="evidence" value="ECO:0007669"/>
    <property type="project" value="UniProtKB-KW"/>
</dbReference>
<keyword evidence="8" id="KW-0503">Monooxygenase</keyword>
<proteinExistence type="inferred from homology"/>
<feature type="region of interest" description="Disordered" evidence="12">
    <location>
        <begin position="73"/>
        <end position="97"/>
    </location>
</feature>
<gene>
    <name evidence="13" type="ORF">BJ508DRAFT_196211</name>
</gene>
<evidence type="ECO:0000256" key="7">
    <source>
        <dbReference type="ARBA" id="ARBA00023008"/>
    </source>
</evidence>
<keyword evidence="9" id="KW-1015">Disulfide bond</keyword>
<evidence type="ECO:0000256" key="3">
    <source>
        <dbReference type="ARBA" id="ARBA00022525"/>
    </source>
</evidence>
<feature type="non-terminal residue" evidence="13">
    <location>
        <position position="161"/>
    </location>
</feature>
<dbReference type="EMBL" id="ML119716">
    <property type="protein sequence ID" value="RPA78095.1"/>
    <property type="molecule type" value="Genomic_DNA"/>
</dbReference>
<keyword evidence="5" id="KW-0732">Signal</keyword>
<dbReference type="GO" id="GO:0005576">
    <property type="term" value="C:extracellular region"/>
    <property type="evidence" value="ECO:0007669"/>
    <property type="project" value="UniProtKB-SubCell"/>
</dbReference>
<evidence type="ECO:0000256" key="5">
    <source>
        <dbReference type="ARBA" id="ARBA00022729"/>
    </source>
</evidence>
<protein>
    <submittedName>
        <fullName evidence="13">Uncharacterized protein</fullName>
    </submittedName>
</protein>
<evidence type="ECO:0000256" key="1">
    <source>
        <dbReference type="ARBA" id="ARBA00001973"/>
    </source>
</evidence>
<sequence length="161" mass="18028">VWGHIAMWHPSVYGASDPDDWQNVGIVQPLLNKPFDEWWFHGRIDSEPTEVLELPAGGRVTVELACNKQLTSMGNTRKTTNNNPCPDDSNSFHAGKPVQDDQIRGCALAVVDVEDAKDAGKDQMAVFSTNHTCVKYRFTDFEIPANMPECSGRNCICAWFW</sequence>
<evidence type="ECO:0000256" key="6">
    <source>
        <dbReference type="ARBA" id="ARBA00023002"/>
    </source>
</evidence>
<evidence type="ECO:0000313" key="13">
    <source>
        <dbReference type="EMBL" id="RPA78095.1"/>
    </source>
</evidence>
<keyword evidence="10" id="KW-0325">Glycoprotein</keyword>
<dbReference type="Proteomes" id="UP000275078">
    <property type="component" value="Unassembled WGS sequence"/>
</dbReference>
<keyword evidence="3" id="KW-0964">Secreted</keyword>
<comment type="subcellular location">
    <subcellularLocation>
        <location evidence="2">Secreted</location>
    </subcellularLocation>
</comment>
<evidence type="ECO:0000313" key="14">
    <source>
        <dbReference type="Proteomes" id="UP000275078"/>
    </source>
</evidence>
<dbReference type="STRING" id="1160509.A0A3N4HWA7"/>
<comment type="similarity">
    <text evidence="11">Belongs to the polysaccharide monooxygenase AA14 family.</text>
</comment>
<keyword evidence="6" id="KW-0560">Oxidoreductase</keyword>
<dbReference type="AlphaFoldDB" id="A0A3N4HWA7"/>
<keyword evidence="7" id="KW-0186">Copper</keyword>
<keyword evidence="4" id="KW-0479">Metal-binding</keyword>
<evidence type="ECO:0000256" key="4">
    <source>
        <dbReference type="ARBA" id="ARBA00022723"/>
    </source>
</evidence>
<name>A0A3N4HWA7_ASCIM</name>
<evidence type="ECO:0000256" key="8">
    <source>
        <dbReference type="ARBA" id="ARBA00023033"/>
    </source>
</evidence>
<comment type="cofactor">
    <cofactor evidence="1">
        <name>Cu(2+)</name>
        <dbReference type="ChEBI" id="CHEBI:29036"/>
    </cofactor>
</comment>
<evidence type="ECO:0000256" key="10">
    <source>
        <dbReference type="ARBA" id="ARBA00023180"/>
    </source>
</evidence>
<dbReference type="InterPro" id="IPR054497">
    <property type="entry name" value="LPMO_AA14"/>
</dbReference>
<dbReference type="OrthoDB" id="2019572at2759"/>
<evidence type="ECO:0000256" key="12">
    <source>
        <dbReference type="SAM" id="MobiDB-lite"/>
    </source>
</evidence>
<evidence type="ECO:0000256" key="11">
    <source>
        <dbReference type="ARBA" id="ARBA00046340"/>
    </source>
</evidence>
<feature type="non-terminal residue" evidence="13">
    <location>
        <position position="1"/>
    </location>
</feature>
<feature type="compositionally biased region" description="Polar residues" evidence="12">
    <location>
        <begin position="73"/>
        <end position="92"/>
    </location>
</feature>
<dbReference type="GO" id="GO:0046872">
    <property type="term" value="F:metal ion binding"/>
    <property type="evidence" value="ECO:0007669"/>
    <property type="project" value="UniProtKB-KW"/>
</dbReference>
<evidence type="ECO:0000256" key="9">
    <source>
        <dbReference type="ARBA" id="ARBA00023157"/>
    </source>
</evidence>
<keyword evidence="14" id="KW-1185">Reference proteome</keyword>
<evidence type="ECO:0000256" key="2">
    <source>
        <dbReference type="ARBA" id="ARBA00004613"/>
    </source>
</evidence>
<organism evidence="13 14">
    <name type="scientific">Ascobolus immersus RN42</name>
    <dbReference type="NCBI Taxonomy" id="1160509"/>
    <lineage>
        <taxon>Eukaryota</taxon>
        <taxon>Fungi</taxon>
        <taxon>Dikarya</taxon>
        <taxon>Ascomycota</taxon>
        <taxon>Pezizomycotina</taxon>
        <taxon>Pezizomycetes</taxon>
        <taxon>Pezizales</taxon>
        <taxon>Ascobolaceae</taxon>
        <taxon>Ascobolus</taxon>
    </lineage>
</organism>
<reference evidence="13 14" key="1">
    <citation type="journal article" date="2018" name="Nat. Ecol. Evol.">
        <title>Pezizomycetes genomes reveal the molecular basis of ectomycorrhizal truffle lifestyle.</title>
        <authorList>
            <person name="Murat C."/>
            <person name="Payen T."/>
            <person name="Noel B."/>
            <person name="Kuo A."/>
            <person name="Morin E."/>
            <person name="Chen J."/>
            <person name="Kohler A."/>
            <person name="Krizsan K."/>
            <person name="Balestrini R."/>
            <person name="Da Silva C."/>
            <person name="Montanini B."/>
            <person name="Hainaut M."/>
            <person name="Levati E."/>
            <person name="Barry K.W."/>
            <person name="Belfiori B."/>
            <person name="Cichocki N."/>
            <person name="Clum A."/>
            <person name="Dockter R.B."/>
            <person name="Fauchery L."/>
            <person name="Guy J."/>
            <person name="Iotti M."/>
            <person name="Le Tacon F."/>
            <person name="Lindquist E.A."/>
            <person name="Lipzen A."/>
            <person name="Malagnac F."/>
            <person name="Mello A."/>
            <person name="Molinier V."/>
            <person name="Miyauchi S."/>
            <person name="Poulain J."/>
            <person name="Riccioni C."/>
            <person name="Rubini A."/>
            <person name="Sitrit Y."/>
            <person name="Splivallo R."/>
            <person name="Traeger S."/>
            <person name="Wang M."/>
            <person name="Zifcakova L."/>
            <person name="Wipf D."/>
            <person name="Zambonelli A."/>
            <person name="Paolocci F."/>
            <person name="Nowrousian M."/>
            <person name="Ottonello S."/>
            <person name="Baldrian P."/>
            <person name="Spatafora J.W."/>
            <person name="Henrissat B."/>
            <person name="Nagy L.G."/>
            <person name="Aury J.M."/>
            <person name="Wincker P."/>
            <person name="Grigoriev I.V."/>
            <person name="Bonfante P."/>
            <person name="Martin F.M."/>
        </authorList>
    </citation>
    <scope>NUCLEOTIDE SEQUENCE [LARGE SCALE GENOMIC DNA]</scope>
    <source>
        <strain evidence="13 14">RN42</strain>
    </source>
</reference>
<accession>A0A3N4HWA7</accession>
<dbReference type="Pfam" id="PF22810">
    <property type="entry name" value="LPMO_AA14"/>
    <property type="match status" value="1"/>
</dbReference>